<dbReference type="Proteomes" id="UP000257479">
    <property type="component" value="Unassembled WGS sequence"/>
</dbReference>
<dbReference type="EMBL" id="DMNG01000209">
    <property type="protein sequence ID" value="HAN25300.1"/>
    <property type="molecule type" value="Genomic_DNA"/>
</dbReference>
<organism evidence="2 3">
    <name type="scientific">Microbacterium ginsengisoli</name>
    <dbReference type="NCBI Taxonomy" id="400772"/>
    <lineage>
        <taxon>Bacteria</taxon>
        <taxon>Bacillati</taxon>
        <taxon>Actinomycetota</taxon>
        <taxon>Actinomycetes</taxon>
        <taxon>Micrococcales</taxon>
        <taxon>Microbacteriaceae</taxon>
        <taxon>Microbacterium</taxon>
    </lineage>
</organism>
<name>A0A3C1KF47_9MICO</name>
<evidence type="ECO:0000256" key="1">
    <source>
        <dbReference type="SAM" id="MobiDB-lite"/>
    </source>
</evidence>
<accession>A0A3C1KF47</accession>
<reference evidence="2 3" key="1">
    <citation type="journal article" date="2018" name="Nat. Biotechnol.">
        <title>A standardized bacterial taxonomy based on genome phylogeny substantially revises the tree of life.</title>
        <authorList>
            <person name="Parks D.H."/>
            <person name="Chuvochina M."/>
            <person name="Waite D.W."/>
            <person name="Rinke C."/>
            <person name="Skarshewski A."/>
            <person name="Chaumeil P.A."/>
            <person name="Hugenholtz P."/>
        </authorList>
    </citation>
    <scope>NUCLEOTIDE SEQUENCE [LARGE SCALE GENOMIC DNA]</scope>
    <source>
        <strain evidence="2">UBA9152</strain>
    </source>
</reference>
<proteinExistence type="predicted"/>
<feature type="region of interest" description="Disordered" evidence="1">
    <location>
        <begin position="99"/>
        <end position="128"/>
    </location>
</feature>
<comment type="caution">
    <text evidence="2">The sequence shown here is derived from an EMBL/GenBank/DDBJ whole genome shotgun (WGS) entry which is preliminary data.</text>
</comment>
<gene>
    <name evidence="2" type="ORF">DCP95_12130</name>
</gene>
<sequence>MSSFSRLFDLAKNALNSDAVREVRRSVGGQGAASARDPLTPPPVPGRDATAASSADRQAIARYDYLMQTADPQHIEQIHRDAFARLTPDQRGVIERRMRTELPVREQPRSSSPGDLARAAGRAEAQRPGRMRGILARAGGGAAAVGAGGAALGLLGAVAGGAMLSAVAAPLLEHAAGLGVDIDQLAQGVDVEGVAAGADGVVGGLGDQVTGIGDQLGGIGDQLGDVGLGDIFGR</sequence>
<feature type="region of interest" description="Disordered" evidence="1">
    <location>
        <begin position="24"/>
        <end position="54"/>
    </location>
</feature>
<evidence type="ECO:0000313" key="2">
    <source>
        <dbReference type="EMBL" id="HAN25300.1"/>
    </source>
</evidence>
<feature type="compositionally biased region" description="Basic and acidic residues" evidence="1">
    <location>
        <begin position="99"/>
        <end position="108"/>
    </location>
</feature>
<protein>
    <submittedName>
        <fullName evidence="2">Cation-transporting ATPase</fullName>
    </submittedName>
</protein>
<evidence type="ECO:0000313" key="3">
    <source>
        <dbReference type="Proteomes" id="UP000257479"/>
    </source>
</evidence>
<dbReference type="AlphaFoldDB" id="A0A3C1KF47"/>